<sequence length="81" mass="8921">MAGYPLGNPQNVGITQPIFNHQFSDEGLGYSHIGLQPHVTVDQFLPQRIPASAYSSGSRELASTSRERIRNRHASARCAAW</sequence>
<evidence type="ECO:0000313" key="1">
    <source>
        <dbReference type="EMBL" id="KAF0903249.1"/>
    </source>
</evidence>
<reference evidence="1 2" key="1">
    <citation type="submission" date="2019-11" db="EMBL/GenBank/DDBJ databases">
        <title>Whole genome sequence of Oryza granulata.</title>
        <authorList>
            <person name="Li W."/>
        </authorList>
    </citation>
    <scope>NUCLEOTIDE SEQUENCE [LARGE SCALE GENOMIC DNA]</scope>
    <source>
        <strain evidence="2">cv. Menghai</strain>
        <tissue evidence="1">Leaf</tissue>
    </source>
</reference>
<organism evidence="1 2">
    <name type="scientific">Oryza meyeriana var. granulata</name>
    <dbReference type="NCBI Taxonomy" id="110450"/>
    <lineage>
        <taxon>Eukaryota</taxon>
        <taxon>Viridiplantae</taxon>
        <taxon>Streptophyta</taxon>
        <taxon>Embryophyta</taxon>
        <taxon>Tracheophyta</taxon>
        <taxon>Spermatophyta</taxon>
        <taxon>Magnoliopsida</taxon>
        <taxon>Liliopsida</taxon>
        <taxon>Poales</taxon>
        <taxon>Poaceae</taxon>
        <taxon>BOP clade</taxon>
        <taxon>Oryzoideae</taxon>
        <taxon>Oryzeae</taxon>
        <taxon>Oryzinae</taxon>
        <taxon>Oryza</taxon>
        <taxon>Oryza meyeriana</taxon>
    </lineage>
</organism>
<name>A0A6G1CT44_9ORYZ</name>
<dbReference type="EMBL" id="SPHZ02000008">
    <property type="protein sequence ID" value="KAF0903249.1"/>
    <property type="molecule type" value="Genomic_DNA"/>
</dbReference>
<dbReference type="Proteomes" id="UP000479710">
    <property type="component" value="Unassembled WGS sequence"/>
</dbReference>
<keyword evidence="2" id="KW-1185">Reference proteome</keyword>
<dbReference type="AlphaFoldDB" id="A0A6G1CT44"/>
<proteinExistence type="predicted"/>
<gene>
    <name evidence="1" type="ORF">E2562_026542</name>
</gene>
<accession>A0A6G1CT44</accession>
<protein>
    <submittedName>
        <fullName evidence="1">Uncharacterized protein</fullName>
    </submittedName>
</protein>
<comment type="caution">
    <text evidence="1">The sequence shown here is derived from an EMBL/GenBank/DDBJ whole genome shotgun (WGS) entry which is preliminary data.</text>
</comment>
<evidence type="ECO:0000313" key="2">
    <source>
        <dbReference type="Proteomes" id="UP000479710"/>
    </source>
</evidence>